<dbReference type="Pfam" id="PF00746">
    <property type="entry name" value="Gram_pos_anchor"/>
    <property type="match status" value="1"/>
</dbReference>
<keyword evidence="9" id="KW-1185">Reference proteome</keyword>
<keyword evidence="2" id="KW-0964">Secreted</keyword>
<feature type="compositionally biased region" description="Basic and acidic residues" evidence="5">
    <location>
        <begin position="37"/>
        <end position="62"/>
    </location>
</feature>
<dbReference type="RefSeq" id="WP_208288387.1">
    <property type="nucleotide sequence ID" value="NZ_CP074404.1"/>
</dbReference>
<feature type="compositionally biased region" description="Low complexity" evidence="5">
    <location>
        <begin position="185"/>
        <end position="199"/>
    </location>
</feature>
<evidence type="ECO:0000259" key="7">
    <source>
        <dbReference type="Pfam" id="PF00746"/>
    </source>
</evidence>
<keyword evidence="6" id="KW-0812">Transmembrane</keyword>
<reference evidence="8 9" key="1">
    <citation type="submission" date="2021-03" db="EMBL/GenBank/DDBJ databases">
        <title>novel species in genus Cellulomonas.</title>
        <authorList>
            <person name="Zhang G."/>
        </authorList>
    </citation>
    <scope>NUCLEOTIDE SEQUENCE [LARGE SCALE GENOMIC DNA]</scope>
    <source>
        <strain evidence="9">zg-ZUI188</strain>
    </source>
</reference>
<dbReference type="InterPro" id="IPR019931">
    <property type="entry name" value="LPXTG_anchor"/>
</dbReference>
<dbReference type="NCBIfam" id="TIGR01167">
    <property type="entry name" value="LPXTG_anchor"/>
    <property type="match status" value="1"/>
</dbReference>
<evidence type="ECO:0000256" key="4">
    <source>
        <dbReference type="ARBA" id="ARBA00023088"/>
    </source>
</evidence>
<feature type="compositionally biased region" description="Pro residues" evidence="5">
    <location>
        <begin position="200"/>
        <end position="229"/>
    </location>
</feature>
<keyword evidence="6" id="KW-1133">Transmembrane helix</keyword>
<keyword evidence="3" id="KW-0732">Signal</keyword>
<feature type="region of interest" description="Disordered" evidence="5">
    <location>
        <begin position="185"/>
        <end position="266"/>
    </location>
</feature>
<comment type="caution">
    <text evidence="8">The sequence shown here is derived from an EMBL/GenBank/DDBJ whole genome shotgun (WGS) entry which is preliminary data.</text>
</comment>
<evidence type="ECO:0000313" key="9">
    <source>
        <dbReference type="Proteomes" id="UP000678317"/>
    </source>
</evidence>
<feature type="transmembrane region" description="Helical" evidence="6">
    <location>
        <begin position="308"/>
        <end position="325"/>
    </location>
</feature>
<evidence type="ECO:0000256" key="5">
    <source>
        <dbReference type="SAM" id="MobiDB-lite"/>
    </source>
</evidence>
<feature type="region of interest" description="Disordered" evidence="5">
    <location>
        <begin position="35"/>
        <end position="78"/>
    </location>
</feature>
<keyword evidence="6" id="KW-0472">Membrane</keyword>
<dbReference type="Proteomes" id="UP000678317">
    <property type="component" value="Unassembled WGS sequence"/>
</dbReference>
<evidence type="ECO:0000256" key="3">
    <source>
        <dbReference type="ARBA" id="ARBA00022729"/>
    </source>
</evidence>
<feature type="compositionally biased region" description="Low complexity" evidence="5">
    <location>
        <begin position="63"/>
        <end position="75"/>
    </location>
</feature>
<proteinExistence type="predicted"/>
<protein>
    <submittedName>
        <fullName evidence="8">LPXTG cell wall anchor domain-containing protein</fullName>
    </submittedName>
</protein>
<accession>A0ABS3SCU7</accession>
<keyword evidence="1" id="KW-0134">Cell wall</keyword>
<feature type="compositionally biased region" description="Pro residues" evidence="5">
    <location>
        <begin position="241"/>
        <end position="254"/>
    </location>
</feature>
<keyword evidence="4" id="KW-0572">Peptidoglycan-anchor</keyword>
<dbReference type="EMBL" id="JAGFBM010000001">
    <property type="protein sequence ID" value="MBO3083574.1"/>
    <property type="molecule type" value="Genomic_DNA"/>
</dbReference>
<organism evidence="8 9">
    <name type="scientific">Cellulomonas fengjieae</name>
    <dbReference type="NCBI Taxonomy" id="2819978"/>
    <lineage>
        <taxon>Bacteria</taxon>
        <taxon>Bacillati</taxon>
        <taxon>Actinomycetota</taxon>
        <taxon>Actinomycetes</taxon>
        <taxon>Micrococcales</taxon>
        <taxon>Cellulomonadaceae</taxon>
        <taxon>Cellulomonas</taxon>
    </lineage>
</organism>
<feature type="domain" description="Gram-positive cocci surface proteins LPxTG" evidence="7">
    <location>
        <begin position="300"/>
        <end position="329"/>
    </location>
</feature>
<evidence type="ECO:0000313" key="8">
    <source>
        <dbReference type="EMBL" id="MBO3083574.1"/>
    </source>
</evidence>
<evidence type="ECO:0000256" key="6">
    <source>
        <dbReference type="SAM" id="Phobius"/>
    </source>
</evidence>
<feature type="compositionally biased region" description="Low complexity" evidence="5">
    <location>
        <begin position="230"/>
        <end position="240"/>
    </location>
</feature>
<evidence type="ECO:0000256" key="1">
    <source>
        <dbReference type="ARBA" id="ARBA00022512"/>
    </source>
</evidence>
<evidence type="ECO:0000256" key="2">
    <source>
        <dbReference type="ARBA" id="ARBA00022525"/>
    </source>
</evidence>
<sequence>MQRSIFPSPPTSRTRRAGAVLIVSALMLTLGAGGVQAHDRGRSDGQGQHKEQKRNEQKRTDPKQVAQPAPAAQTAERPSTTAAYVYLKRDVAAPVSWENSTQQYLVATWPGASYRKLTLAEITKALPAGVVLCGPGWAVQEDQAYGDASLFTDSPAPSYPKSYIGWPPIHHAQHFELSDMVTVPACEPTPTATPTATPSATPPPATTPTPTTTPSPSLPPAPSVTPTPTPTQSVPVVLPAPSQPPTATPAPTAPPAGEVDDVTPTTPAPTEEVLAAGPTPTATFYSEVLADDGDGAVLAATGSSATPGVLAAAILMLSGAALLLVRRRRTGSSTTS</sequence>
<gene>
    <name evidence="8" type="ORF">J4035_02900</name>
</gene>
<name>A0ABS3SCU7_9CELL</name>